<feature type="chain" id="PRO_5045255573" evidence="1">
    <location>
        <begin position="25"/>
        <end position="386"/>
    </location>
</feature>
<evidence type="ECO:0000313" key="2">
    <source>
        <dbReference type="EMBL" id="MEL0657786.1"/>
    </source>
</evidence>
<reference evidence="2 3" key="1">
    <citation type="submission" date="2024-02" db="EMBL/GenBank/DDBJ databases">
        <title>Bacteria isolated from the canopy kelp, Nereocystis luetkeana.</title>
        <authorList>
            <person name="Pfister C.A."/>
            <person name="Younker I.T."/>
            <person name="Light S.H."/>
        </authorList>
    </citation>
    <scope>NUCLEOTIDE SEQUENCE [LARGE SCALE GENOMIC DNA]</scope>
    <source>
        <strain evidence="2 3">TI.2.07</strain>
    </source>
</reference>
<evidence type="ECO:0000313" key="3">
    <source>
        <dbReference type="Proteomes" id="UP001366060"/>
    </source>
</evidence>
<dbReference type="Proteomes" id="UP001366060">
    <property type="component" value="Unassembled WGS sequence"/>
</dbReference>
<keyword evidence="1" id="KW-0732">Signal</keyword>
<comment type="caution">
    <text evidence="2">The sequence shown here is derived from an EMBL/GenBank/DDBJ whole genome shotgun (WGS) entry which is preliminary data.</text>
</comment>
<dbReference type="EMBL" id="JBAKBA010000002">
    <property type="protein sequence ID" value="MEL0657786.1"/>
    <property type="molecule type" value="Genomic_DNA"/>
</dbReference>
<protein>
    <submittedName>
        <fullName evidence="2">Uncharacterized protein</fullName>
    </submittedName>
</protein>
<gene>
    <name evidence="2" type="ORF">V6255_01440</name>
</gene>
<accession>A0ABU9H852</accession>
<name>A0ABU9H852_9GAMM</name>
<keyword evidence="3" id="KW-1185">Reference proteome</keyword>
<proteinExistence type="predicted"/>
<evidence type="ECO:0000256" key="1">
    <source>
        <dbReference type="SAM" id="SignalP"/>
    </source>
</evidence>
<sequence>MTLKKNSLLKLAILSALPIISPHASELNYLYKDQRIMAMGGTNVSVGGYSSSLFSNPAGIAKVSNNDDLMIQLFTIQASGDKDTGPFFADLNDAIDTNDRFEVVLKIAKYSGKSIHGDASNYSSITKKSGQYTWSIGLLAALDVNFTPYSDEVEIQARTYGGLTGAITYTFQPSKVGELSLGLGLKVITQQSYEGILTATELIFEDDLTRKIKNDLQDDGVATSVDLGFIYQLNTNIKPSFGMSILNIGELDFDGHYGSQPMTVNFGASIQPQLFFSKQTVIAIDYIDALNASKTRYYDSSTGSFASTKNNDFEDRLRIGISARVFENRWSALDLLTGLYQGSYTAGFTYTADMFRIGFATYEEGVNSLRSTETDRRYNLSAGITW</sequence>
<organism evidence="2 3">
    <name type="scientific">Psychromonas arctica</name>
    <dbReference type="NCBI Taxonomy" id="168275"/>
    <lineage>
        <taxon>Bacteria</taxon>
        <taxon>Pseudomonadati</taxon>
        <taxon>Pseudomonadota</taxon>
        <taxon>Gammaproteobacteria</taxon>
        <taxon>Alteromonadales</taxon>
        <taxon>Psychromonadaceae</taxon>
        <taxon>Psychromonas</taxon>
    </lineage>
</organism>
<dbReference type="Gene3D" id="2.40.160.60">
    <property type="entry name" value="Outer membrane protein transport protein (OMPP1/FadL/TodX)"/>
    <property type="match status" value="1"/>
</dbReference>
<dbReference type="RefSeq" id="WP_341626545.1">
    <property type="nucleotide sequence ID" value="NZ_JBAKBA010000002.1"/>
</dbReference>
<feature type="signal peptide" evidence="1">
    <location>
        <begin position="1"/>
        <end position="24"/>
    </location>
</feature>